<dbReference type="Gene3D" id="3.90.1100.10">
    <property type="match status" value="1"/>
</dbReference>
<dbReference type="Gene3D" id="2.30.150.10">
    <property type="entry name" value="DNA-directed RNA polymerase, beta subunit, external 1 domain"/>
    <property type="match status" value="1"/>
</dbReference>
<sequence length="89" mass="9766">NEIVWLTADEEDEYTVAQANSKLNADGTFAEKVVMGRHQGVNQEYPASSVDYMDVSPKQVVAVATACIPFLENDDSNRALMGANMQRQA</sequence>
<evidence type="ECO:0000256" key="1">
    <source>
        <dbReference type="ARBA" id="ARBA00048552"/>
    </source>
</evidence>
<protein>
    <submittedName>
        <fullName evidence="3">RNA polymerase beta subunit</fullName>
    </submittedName>
</protein>
<dbReference type="SUPFAM" id="SSF64484">
    <property type="entry name" value="beta and beta-prime subunits of DNA dependent RNA-polymerase"/>
    <property type="match status" value="1"/>
</dbReference>
<dbReference type="AlphaFoldDB" id="W1XFD0"/>
<dbReference type="InterPro" id="IPR019462">
    <property type="entry name" value="DNA-dir_RNA_pol_bsu_external_1"/>
</dbReference>
<dbReference type="GO" id="GO:0006351">
    <property type="term" value="P:DNA-templated transcription"/>
    <property type="evidence" value="ECO:0007669"/>
    <property type="project" value="InterPro"/>
</dbReference>
<reference evidence="3" key="1">
    <citation type="submission" date="2013-12" db="EMBL/GenBank/DDBJ databases">
        <title>A Varibaculum cambriense genome reconstructed from a premature infant gut community with otherwise low bacterial novelty that shifts toward anaerobic metabolism during the third week of life.</title>
        <authorList>
            <person name="Brown C.T."/>
            <person name="Sharon I."/>
            <person name="Thomas B.C."/>
            <person name="Castelle C.J."/>
            <person name="Morowitz M.J."/>
            <person name="Banfield J.F."/>
        </authorList>
    </citation>
    <scope>NUCLEOTIDE SEQUENCE</scope>
</reference>
<dbReference type="EMBL" id="AZMM01016777">
    <property type="protein sequence ID" value="ETJ28155.1"/>
    <property type="molecule type" value="Genomic_DNA"/>
</dbReference>
<evidence type="ECO:0000259" key="2">
    <source>
        <dbReference type="Pfam" id="PF10385"/>
    </source>
</evidence>
<comment type="caution">
    <text evidence="3">The sequence shown here is derived from an EMBL/GenBank/DDBJ whole genome shotgun (WGS) entry which is preliminary data.</text>
</comment>
<accession>W1XFD0</accession>
<gene>
    <name evidence="3" type="ORF">Q604_UNBC16777G0001</name>
</gene>
<evidence type="ECO:0000313" key="3">
    <source>
        <dbReference type="EMBL" id="ETJ28155.1"/>
    </source>
</evidence>
<organism evidence="3">
    <name type="scientific">human gut metagenome</name>
    <dbReference type="NCBI Taxonomy" id="408170"/>
    <lineage>
        <taxon>unclassified sequences</taxon>
        <taxon>metagenomes</taxon>
        <taxon>organismal metagenomes</taxon>
    </lineage>
</organism>
<feature type="non-terminal residue" evidence="3">
    <location>
        <position position="1"/>
    </location>
</feature>
<dbReference type="Pfam" id="PF10385">
    <property type="entry name" value="RNA_pol_Rpb2_45"/>
    <property type="match status" value="1"/>
</dbReference>
<dbReference type="InterPro" id="IPR042107">
    <property type="entry name" value="DNA-dir_RNA_pol_bsu_ext_1_sf"/>
</dbReference>
<dbReference type="GO" id="GO:0003899">
    <property type="term" value="F:DNA-directed RNA polymerase activity"/>
    <property type="evidence" value="ECO:0007669"/>
    <property type="project" value="UniProtKB-EC"/>
</dbReference>
<feature type="domain" description="DNA-directed RNA polymerase beta subunit external 1" evidence="2">
    <location>
        <begin position="1"/>
        <end position="56"/>
    </location>
</feature>
<comment type="catalytic activity">
    <reaction evidence="1">
        <text>RNA(n) + a ribonucleoside 5'-triphosphate = RNA(n+1) + diphosphate</text>
        <dbReference type="Rhea" id="RHEA:21248"/>
        <dbReference type="Rhea" id="RHEA-COMP:14527"/>
        <dbReference type="Rhea" id="RHEA-COMP:17342"/>
        <dbReference type="ChEBI" id="CHEBI:33019"/>
        <dbReference type="ChEBI" id="CHEBI:61557"/>
        <dbReference type="ChEBI" id="CHEBI:140395"/>
        <dbReference type="EC" id="2.7.7.6"/>
    </reaction>
</comment>
<name>W1XFD0_9ZZZZ</name>
<feature type="non-terminal residue" evidence="3">
    <location>
        <position position="89"/>
    </location>
</feature>
<proteinExistence type="predicted"/>